<name>A0A8H3IF02_9LECA</name>
<dbReference type="EMBL" id="CAJPDT010000016">
    <property type="protein sequence ID" value="CAF9916088.1"/>
    <property type="molecule type" value="Genomic_DNA"/>
</dbReference>
<evidence type="ECO:0000256" key="1">
    <source>
        <dbReference type="SAM" id="MobiDB-lite"/>
    </source>
</evidence>
<evidence type="ECO:0000313" key="3">
    <source>
        <dbReference type="Proteomes" id="UP000664534"/>
    </source>
</evidence>
<dbReference type="AlphaFoldDB" id="A0A8H3IF02"/>
<feature type="region of interest" description="Disordered" evidence="1">
    <location>
        <begin position="1"/>
        <end position="151"/>
    </location>
</feature>
<feature type="compositionally biased region" description="Polar residues" evidence="1">
    <location>
        <begin position="99"/>
        <end position="110"/>
    </location>
</feature>
<sequence>MDPAKEAAVNTASPEVAHKNMTSLLSPEEKLSHTEPDAKEHMKGEVENASIGDVASNKDAAAHTHVNGHSSEAPTAPALSEDEAATTTNVSVDKMDPTSKMNGSPINDSITADDVKENPDEHSNLSPISLTNGHLKDPVNAPNENNHFDDI</sequence>
<gene>
    <name evidence="2" type="ORF">IMSHALPRED_002970</name>
</gene>
<feature type="compositionally biased region" description="Basic and acidic residues" evidence="1">
    <location>
        <begin position="27"/>
        <end position="46"/>
    </location>
</feature>
<dbReference type="Proteomes" id="UP000664534">
    <property type="component" value="Unassembled WGS sequence"/>
</dbReference>
<accession>A0A8H3IF02</accession>
<organism evidence="2 3">
    <name type="scientific">Imshaugia aleurites</name>
    <dbReference type="NCBI Taxonomy" id="172621"/>
    <lineage>
        <taxon>Eukaryota</taxon>
        <taxon>Fungi</taxon>
        <taxon>Dikarya</taxon>
        <taxon>Ascomycota</taxon>
        <taxon>Pezizomycotina</taxon>
        <taxon>Lecanoromycetes</taxon>
        <taxon>OSLEUM clade</taxon>
        <taxon>Lecanoromycetidae</taxon>
        <taxon>Lecanorales</taxon>
        <taxon>Lecanorineae</taxon>
        <taxon>Parmeliaceae</taxon>
        <taxon>Imshaugia</taxon>
    </lineage>
</organism>
<proteinExistence type="predicted"/>
<reference evidence="2" key="1">
    <citation type="submission" date="2021-03" db="EMBL/GenBank/DDBJ databases">
        <authorList>
            <person name="Tagirdzhanova G."/>
        </authorList>
    </citation>
    <scope>NUCLEOTIDE SEQUENCE</scope>
</reference>
<evidence type="ECO:0000313" key="2">
    <source>
        <dbReference type="EMBL" id="CAF9916088.1"/>
    </source>
</evidence>
<keyword evidence="3" id="KW-1185">Reference proteome</keyword>
<comment type="caution">
    <text evidence="2">The sequence shown here is derived from an EMBL/GenBank/DDBJ whole genome shotgun (WGS) entry which is preliminary data.</text>
</comment>
<feature type="compositionally biased region" description="Basic and acidic residues" evidence="1">
    <location>
        <begin position="113"/>
        <end position="123"/>
    </location>
</feature>
<protein>
    <submittedName>
        <fullName evidence="2">Uncharacterized protein</fullName>
    </submittedName>
</protein>